<organism evidence="2 3">
    <name type="scientific">Protopolystoma xenopodis</name>
    <dbReference type="NCBI Taxonomy" id="117903"/>
    <lineage>
        <taxon>Eukaryota</taxon>
        <taxon>Metazoa</taxon>
        <taxon>Spiralia</taxon>
        <taxon>Lophotrochozoa</taxon>
        <taxon>Platyhelminthes</taxon>
        <taxon>Monogenea</taxon>
        <taxon>Polyopisthocotylea</taxon>
        <taxon>Polystomatidea</taxon>
        <taxon>Polystomatidae</taxon>
        <taxon>Protopolystoma</taxon>
    </lineage>
</organism>
<keyword evidence="1" id="KW-1133">Transmembrane helix</keyword>
<proteinExistence type="predicted"/>
<gene>
    <name evidence="2" type="ORF">PXEA_LOCUS24975</name>
</gene>
<sequence length="102" mass="11057">MIFNEVYLLDAPESSATLFACVHGDARATDPKHSQWAGIIELIVSARSYSLLLTTSLAQLVTLLLPLLLTMITVGLLILLLAKEQSKQAIAAANGYLRPHNL</sequence>
<protein>
    <submittedName>
        <fullName evidence="2">Uncharacterized protein</fullName>
    </submittedName>
</protein>
<dbReference type="AlphaFoldDB" id="A0A3S5AKB8"/>
<keyword evidence="1" id="KW-0812">Transmembrane</keyword>
<comment type="caution">
    <text evidence="2">The sequence shown here is derived from an EMBL/GenBank/DDBJ whole genome shotgun (WGS) entry which is preliminary data.</text>
</comment>
<keyword evidence="3" id="KW-1185">Reference proteome</keyword>
<keyword evidence="1" id="KW-0472">Membrane</keyword>
<evidence type="ECO:0000313" key="3">
    <source>
        <dbReference type="Proteomes" id="UP000784294"/>
    </source>
</evidence>
<accession>A0A3S5AKB8</accession>
<evidence type="ECO:0000313" key="2">
    <source>
        <dbReference type="EMBL" id="VEL31535.1"/>
    </source>
</evidence>
<name>A0A3S5AKB8_9PLAT</name>
<dbReference type="Proteomes" id="UP000784294">
    <property type="component" value="Unassembled WGS sequence"/>
</dbReference>
<evidence type="ECO:0000256" key="1">
    <source>
        <dbReference type="SAM" id="Phobius"/>
    </source>
</evidence>
<feature type="transmembrane region" description="Helical" evidence="1">
    <location>
        <begin position="57"/>
        <end position="82"/>
    </location>
</feature>
<dbReference type="EMBL" id="CAAALY010123623">
    <property type="protein sequence ID" value="VEL31535.1"/>
    <property type="molecule type" value="Genomic_DNA"/>
</dbReference>
<reference evidence="2" key="1">
    <citation type="submission" date="2018-11" db="EMBL/GenBank/DDBJ databases">
        <authorList>
            <consortium name="Pathogen Informatics"/>
        </authorList>
    </citation>
    <scope>NUCLEOTIDE SEQUENCE</scope>
</reference>